<dbReference type="RefSeq" id="WP_303306479.1">
    <property type="nucleotide sequence ID" value="NZ_JAODOP010000004.1"/>
</dbReference>
<keyword evidence="1" id="KW-0175">Coiled coil</keyword>
<keyword evidence="3" id="KW-1185">Reference proteome</keyword>
<dbReference type="Proteomes" id="UP001337305">
    <property type="component" value="Unassembled WGS sequence"/>
</dbReference>
<name>A0ABU7XTW6_9FLAO</name>
<evidence type="ECO:0000256" key="1">
    <source>
        <dbReference type="SAM" id="Coils"/>
    </source>
</evidence>
<reference evidence="2 3" key="1">
    <citation type="submission" date="2022-09" db="EMBL/GenBank/DDBJ databases">
        <title>Genome sequencing of Flavivirga sp. MEBiC05379.</title>
        <authorList>
            <person name="Oh H.-M."/>
            <person name="Kwon K.K."/>
            <person name="Park M.J."/>
            <person name="Yang S.-H."/>
        </authorList>
    </citation>
    <scope>NUCLEOTIDE SEQUENCE [LARGE SCALE GENOMIC DNA]</scope>
    <source>
        <strain evidence="2 3">MEBiC05379</strain>
    </source>
</reference>
<organism evidence="2 3">
    <name type="scientific">Flavivirga spongiicola</name>
    <dbReference type="NCBI Taxonomy" id="421621"/>
    <lineage>
        <taxon>Bacteria</taxon>
        <taxon>Pseudomonadati</taxon>
        <taxon>Bacteroidota</taxon>
        <taxon>Flavobacteriia</taxon>
        <taxon>Flavobacteriales</taxon>
        <taxon>Flavobacteriaceae</taxon>
        <taxon>Flavivirga</taxon>
    </lineage>
</organism>
<comment type="caution">
    <text evidence="2">The sequence shown here is derived from an EMBL/GenBank/DDBJ whole genome shotgun (WGS) entry which is preliminary data.</text>
</comment>
<protein>
    <submittedName>
        <fullName evidence="2">Uncharacterized protein</fullName>
    </submittedName>
</protein>
<proteinExistence type="predicted"/>
<dbReference type="EMBL" id="JAODOP010000004">
    <property type="protein sequence ID" value="MEF3834145.1"/>
    <property type="molecule type" value="Genomic_DNA"/>
</dbReference>
<sequence>MKTDSLSIEKVLEKIDSLNYDETDFNKMTEYYIKHKEINNMMSQKASEGDKNAAEFLEILKLPFDEAINRVGKQDIYAIIHVFYLNLELEKKFNKLNRKLDSEIRDLNKEKEYYKNEIDQDKKLIDSLKKN</sequence>
<evidence type="ECO:0000313" key="2">
    <source>
        <dbReference type="EMBL" id="MEF3834145.1"/>
    </source>
</evidence>
<accession>A0ABU7XTW6</accession>
<gene>
    <name evidence="2" type="ORF">N1F79_13485</name>
</gene>
<evidence type="ECO:0000313" key="3">
    <source>
        <dbReference type="Proteomes" id="UP001337305"/>
    </source>
</evidence>
<feature type="coiled-coil region" evidence="1">
    <location>
        <begin position="86"/>
        <end position="131"/>
    </location>
</feature>